<organism evidence="7 8">
    <name type="scientific">Ostreobium quekettii</name>
    <dbReference type="NCBI Taxonomy" id="121088"/>
    <lineage>
        <taxon>Eukaryota</taxon>
        <taxon>Viridiplantae</taxon>
        <taxon>Chlorophyta</taxon>
        <taxon>core chlorophytes</taxon>
        <taxon>Ulvophyceae</taxon>
        <taxon>TCBD clade</taxon>
        <taxon>Bryopsidales</taxon>
        <taxon>Ostreobineae</taxon>
        <taxon>Ostreobiaceae</taxon>
        <taxon>Ostreobium</taxon>
    </lineage>
</organism>
<keyword evidence="3" id="KW-0378">Hydrolase</keyword>
<protein>
    <recommendedName>
        <fullName evidence="6">Peptidase C1A papain C-terminal domain-containing protein</fullName>
    </recommendedName>
</protein>
<dbReference type="Proteomes" id="UP000708148">
    <property type="component" value="Unassembled WGS sequence"/>
</dbReference>
<dbReference type="CDD" id="cd02248">
    <property type="entry name" value="Peptidase_C1A"/>
    <property type="match status" value="1"/>
</dbReference>
<evidence type="ECO:0000256" key="2">
    <source>
        <dbReference type="ARBA" id="ARBA00022670"/>
    </source>
</evidence>
<evidence type="ECO:0000313" key="8">
    <source>
        <dbReference type="Proteomes" id="UP000708148"/>
    </source>
</evidence>
<dbReference type="Gene3D" id="3.90.70.10">
    <property type="entry name" value="Cysteine proteinases"/>
    <property type="match status" value="1"/>
</dbReference>
<dbReference type="AlphaFoldDB" id="A0A8S1JC43"/>
<dbReference type="InterPro" id="IPR013128">
    <property type="entry name" value="Peptidase_C1A"/>
</dbReference>
<dbReference type="InterPro" id="IPR038765">
    <property type="entry name" value="Papain-like_cys_pep_sf"/>
</dbReference>
<dbReference type="PROSITE" id="PS00139">
    <property type="entry name" value="THIOL_PROTEASE_CYS"/>
    <property type="match status" value="1"/>
</dbReference>
<dbReference type="Pfam" id="PF00112">
    <property type="entry name" value="Peptidase_C1"/>
    <property type="match status" value="1"/>
</dbReference>
<evidence type="ECO:0000256" key="4">
    <source>
        <dbReference type="ARBA" id="ARBA00022807"/>
    </source>
</evidence>
<dbReference type="PANTHER" id="PTHR12411">
    <property type="entry name" value="CYSTEINE PROTEASE FAMILY C1-RELATED"/>
    <property type="match status" value="1"/>
</dbReference>
<accession>A0A8S1JC43</accession>
<dbReference type="InterPro" id="IPR000668">
    <property type="entry name" value="Peptidase_C1A_C"/>
</dbReference>
<reference evidence="7" key="1">
    <citation type="submission" date="2020-12" db="EMBL/GenBank/DDBJ databases">
        <authorList>
            <person name="Iha C."/>
        </authorList>
    </citation>
    <scope>NUCLEOTIDE SEQUENCE</scope>
</reference>
<keyword evidence="4" id="KW-0788">Thiol protease</keyword>
<dbReference type="InterPro" id="IPR039417">
    <property type="entry name" value="Peptidase_C1A_papain-like"/>
</dbReference>
<dbReference type="PRINTS" id="PR00705">
    <property type="entry name" value="PAPAIN"/>
</dbReference>
<name>A0A8S1JC43_9CHLO</name>
<evidence type="ECO:0000256" key="5">
    <source>
        <dbReference type="ARBA" id="ARBA00023157"/>
    </source>
</evidence>
<gene>
    <name evidence="7" type="ORF">OSTQU699_LOCUS9891</name>
</gene>
<keyword evidence="5" id="KW-1015">Disulfide bond</keyword>
<dbReference type="InterPro" id="IPR025660">
    <property type="entry name" value="Pept_his_AS"/>
</dbReference>
<dbReference type="OrthoDB" id="10253408at2759"/>
<dbReference type="GO" id="GO:0008234">
    <property type="term" value="F:cysteine-type peptidase activity"/>
    <property type="evidence" value="ECO:0007669"/>
    <property type="project" value="UniProtKB-KW"/>
</dbReference>
<comment type="similarity">
    <text evidence="1">Belongs to the peptidase C1 family.</text>
</comment>
<feature type="domain" description="Peptidase C1A papain C-terminal" evidence="6">
    <location>
        <begin position="215"/>
        <end position="429"/>
    </location>
</feature>
<evidence type="ECO:0000256" key="3">
    <source>
        <dbReference type="ARBA" id="ARBA00022801"/>
    </source>
</evidence>
<dbReference type="InterPro" id="IPR013201">
    <property type="entry name" value="Prot_inhib_I29"/>
</dbReference>
<proteinExistence type="inferred from homology"/>
<dbReference type="InterPro" id="IPR000169">
    <property type="entry name" value="Pept_cys_AS"/>
</dbReference>
<dbReference type="FunFam" id="3.90.70.10:FF:000138">
    <property type="entry name" value="Cruzipain"/>
    <property type="match status" value="1"/>
</dbReference>
<comment type="caution">
    <text evidence="7">The sequence shown here is derived from an EMBL/GenBank/DDBJ whole genome shotgun (WGS) entry which is preliminary data.</text>
</comment>
<sequence length="451" mass="50469">MAFDAKGGWGRGTPALLLMPLGVWIWAGWNPIVGYNLAVGRGGPSEAYRKEASPTPCAPLIVSPRRSPSSRGNSLFVSASPRFPVSRLPLTRLAADASQQEEPRHEFKKWAEEHGRSYTEGTEVGSGSGSRALGLMPVAAGTLWEGRVEYERRFKNWLYNMEYIVDYNERHTSHWLMLNEMGDHTIEEYRGRLGSRFSSNRTLDVEPWLYEEYDLPNNVDWRKEGAVTHVKDQGDCGSCWAFSAVGAIEGINYLYTGSLYSLSEQELVDCVKRDYGCDGGEMDDAFRFAQHHGLTLEKDYKYVGEDEPCNHQKEKLYYATIDGHHDVPQTEHALKKAVALHGPVSVGIDASSMAFMFYAGGIFDEPCGDYLDHGVLLVGYHAPKDWEGYWIIKNSWGKQWGEHGYIRFRMGMDGGLGECGIALQASYPKKKYEEAEVSGWPRAAGGSFAEV</sequence>
<dbReference type="EMBL" id="CAJHUC010002917">
    <property type="protein sequence ID" value="CAD7704536.1"/>
    <property type="molecule type" value="Genomic_DNA"/>
</dbReference>
<dbReference type="InterPro" id="IPR025661">
    <property type="entry name" value="Pept_asp_AS"/>
</dbReference>
<evidence type="ECO:0000313" key="7">
    <source>
        <dbReference type="EMBL" id="CAD7704536.1"/>
    </source>
</evidence>
<evidence type="ECO:0000256" key="1">
    <source>
        <dbReference type="ARBA" id="ARBA00008455"/>
    </source>
</evidence>
<keyword evidence="8" id="KW-1185">Reference proteome</keyword>
<dbReference type="SUPFAM" id="SSF54001">
    <property type="entry name" value="Cysteine proteinases"/>
    <property type="match status" value="1"/>
</dbReference>
<dbReference type="GO" id="GO:0006508">
    <property type="term" value="P:proteolysis"/>
    <property type="evidence" value="ECO:0007669"/>
    <property type="project" value="UniProtKB-KW"/>
</dbReference>
<dbReference type="SMART" id="SM00645">
    <property type="entry name" value="Pept_C1"/>
    <property type="match status" value="1"/>
</dbReference>
<dbReference type="Pfam" id="PF08246">
    <property type="entry name" value="Inhibitor_I29"/>
    <property type="match status" value="1"/>
</dbReference>
<dbReference type="PROSITE" id="PS00640">
    <property type="entry name" value="THIOL_PROTEASE_ASN"/>
    <property type="match status" value="1"/>
</dbReference>
<keyword evidence="2" id="KW-0645">Protease</keyword>
<dbReference type="PROSITE" id="PS00639">
    <property type="entry name" value="THIOL_PROTEASE_HIS"/>
    <property type="match status" value="1"/>
</dbReference>
<evidence type="ECO:0000259" key="6">
    <source>
        <dbReference type="SMART" id="SM00645"/>
    </source>
</evidence>